<dbReference type="EMBL" id="MHPP01000003">
    <property type="protein sequence ID" value="OGZ85417.1"/>
    <property type="molecule type" value="Genomic_DNA"/>
</dbReference>
<feature type="transmembrane region" description="Helical" evidence="10">
    <location>
        <begin position="188"/>
        <end position="209"/>
    </location>
</feature>
<dbReference type="PANTHER" id="PTHR30081:SF8">
    <property type="entry name" value="PROTEIN TRANSLOCASE SUBUNIT SECF"/>
    <property type="match status" value="1"/>
</dbReference>
<name>A0A1G2JEF1_9BACT</name>
<dbReference type="InterPro" id="IPR000731">
    <property type="entry name" value="SSD"/>
</dbReference>
<dbReference type="GO" id="GO:0015450">
    <property type="term" value="F:protein-transporting ATPase activity"/>
    <property type="evidence" value="ECO:0007669"/>
    <property type="project" value="InterPro"/>
</dbReference>
<dbReference type="InterPro" id="IPR048634">
    <property type="entry name" value="SecD_SecF_C"/>
</dbReference>
<reference evidence="12 13" key="1">
    <citation type="journal article" date="2016" name="Nat. Commun.">
        <title>Thousands of microbial genomes shed light on interconnected biogeochemical processes in an aquifer system.</title>
        <authorList>
            <person name="Anantharaman K."/>
            <person name="Brown C.T."/>
            <person name="Hug L.A."/>
            <person name="Sharon I."/>
            <person name="Castelle C.J."/>
            <person name="Probst A.J."/>
            <person name="Thomas B.C."/>
            <person name="Singh A."/>
            <person name="Wilkins M.J."/>
            <person name="Karaoz U."/>
            <person name="Brodie E.L."/>
            <person name="Williams K.H."/>
            <person name="Hubbard S.S."/>
            <person name="Banfield J.F."/>
        </authorList>
    </citation>
    <scope>NUCLEOTIDE SEQUENCE [LARGE SCALE GENOMIC DNA]</scope>
</reference>
<comment type="caution">
    <text evidence="12">The sequence shown here is derived from an EMBL/GenBank/DDBJ whole genome shotgun (WGS) entry which is preliminary data.</text>
</comment>
<feature type="domain" description="SSD" evidence="11">
    <location>
        <begin position="125"/>
        <end position="289"/>
    </location>
</feature>
<keyword evidence="8 10" id="KW-0811">Translocation</keyword>
<accession>A0A1G2JEF1</accession>
<keyword evidence="5 10" id="KW-0812">Transmembrane</keyword>
<comment type="subcellular location">
    <subcellularLocation>
        <location evidence="1 10">Cell membrane</location>
        <topology evidence="1 10">Multi-pass membrane protein</topology>
    </subcellularLocation>
</comment>
<dbReference type="PROSITE" id="PS50156">
    <property type="entry name" value="SSD"/>
    <property type="match status" value="1"/>
</dbReference>
<dbReference type="GO" id="GO:0006605">
    <property type="term" value="P:protein targeting"/>
    <property type="evidence" value="ECO:0007669"/>
    <property type="project" value="UniProtKB-UniRule"/>
</dbReference>
<keyword evidence="2 10" id="KW-0813">Transport</keyword>
<sequence length="299" mass="33151">MNFNFTKYSIVYYIIFGFLVIASIASLFAYGLKFGIEFAGGSNMEVLFLEQRPSNEAIKTELKDFNLGEITVQPTGEKGAILKFQGVDEATHKKILAKVNETFKASEDGFQYIGPSVGQELRNKTAVSIVMALLAITIYIAFAFRKVSRPVSSWKYGVASLIALFHDILIPLGIFAVLGHFYNVEITIPIVAALLTILGFSVHDTIVIFDRIRENILRQGMAQFEDSVNKSLNQTVGRSISTVLTVEFVMVALYFFGGETLKSFSLALIIGITSGAYSSIFIASPLLVSWYKWSLKRSK</sequence>
<comment type="function">
    <text evidence="10">Part of the Sec protein translocase complex. Interacts with the SecYEG preprotein conducting channel. SecDF uses the proton motive force (PMF) to complete protein translocation after the ATP-dependent function of SecA.</text>
</comment>
<evidence type="ECO:0000256" key="4">
    <source>
        <dbReference type="ARBA" id="ARBA00022519"/>
    </source>
</evidence>
<feature type="transmembrane region" description="Helical" evidence="10">
    <location>
        <begin position="156"/>
        <end position="182"/>
    </location>
</feature>
<dbReference type="HAMAP" id="MF_01464_B">
    <property type="entry name" value="SecF_B"/>
    <property type="match status" value="1"/>
</dbReference>
<evidence type="ECO:0000256" key="7">
    <source>
        <dbReference type="ARBA" id="ARBA00022989"/>
    </source>
</evidence>
<keyword evidence="7 10" id="KW-1133">Transmembrane helix</keyword>
<evidence type="ECO:0000313" key="12">
    <source>
        <dbReference type="EMBL" id="OGZ85417.1"/>
    </source>
</evidence>
<dbReference type="AlphaFoldDB" id="A0A1G2JEF1"/>
<feature type="transmembrane region" description="Helical" evidence="10">
    <location>
        <begin position="263"/>
        <end position="291"/>
    </location>
</feature>
<evidence type="ECO:0000256" key="3">
    <source>
        <dbReference type="ARBA" id="ARBA00022475"/>
    </source>
</evidence>
<dbReference type="Gene3D" id="1.20.1640.10">
    <property type="entry name" value="Multidrug efflux transporter AcrB transmembrane domain"/>
    <property type="match status" value="1"/>
</dbReference>
<dbReference type="SUPFAM" id="SSF82866">
    <property type="entry name" value="Multidrug efflux transporter AcrB transmembrane domain"/>
    <property type="match status" value="1"/>
</dbReference>
<evidence type="ECO:0000256" key="5">
    <source>
        <dbReference type="ARBA" id="ARBA00022692"/>
    </source>
</evidence>
<keyword evidence="6 10" id="KW-0653">Protein transport</keyword>
<dbReference type="InterPro" id="IPR022645">
    <property type="entry name" value="SecD/SecF_bac"/>
</dbReference>
<evidence type="ECO:0000313" key="13">
    <source>
        <dbReference type="Proteomes" id="UP000177751"/>
    </source>
</evidence>
<evidence type="ECO:0000259" key="11">
    <source>
        <dbReference type="PROSITE" id="PS50156"/>
    </source>
</evidence>
<feature type="transmembrane region" description="Helical" evidence="10">
    <location>
        <begin position="12"/>
        <end position="32"/>
    </location>
</feature>
<comment type="subunit">
    <text evidence="10">Forms a complex with SecD. Part of the essential Sec protein translocation apparatus which comprises SecA, SecYEG and auxiliary proteins SecDF. Other proteins may also be involved.</text>
</comment>
<keyword evidence="4" id="KW-0997">Cell inner membrane</keyword>
<proteinExistence type="inferred from homology"/>
<dbReference type="InterPro" id="IPR022646">
    <property type="entry name" value="SecD/SecF_CS"/>
</dbReference>
<feature type="transmembrane region" description="Helical" evidence="10">
    <location>
        <begin position="125"/>
        <end position="144"/>
    </location>
</feature>
<dbReference type="Pfam" id="PF02355">
    <property type="entry name" value="SecD_SecF_C"/>
    <property type="match status" value="1"/>
</dbReference>
<evidence type="ECO:0000256" key="2">
    <source>
        <dbReference type="ARBA" id="ARBA00022448"/>
    </source>
</evidence>
<dbReference type="Pfam" id="PF07549">
    <property type="entry name" value="Sec_GG"/>
    <property type="match status" value="1"/>
</dbReference>
<feature type="transmembrane region" description="Helical" evidence="10">
    <location>
        <begin position="239"/>
        <end position="257"/>
    </location>
</feature>
<dbReference type="Proteomes" id="UP000177751">
    <property type="component" value="Unassembled WGS sequence"/>
</dbReference>
<dbReference type="STRING" id="1802229.A2401_03255"/>
<evidence type="ECO:0000256" key="8">
    <source>
        <dbReference type="ARBA" id="ARBA00023010"/>
    </source>
</evidence>
<evidence type="ECO:0000256" key="10">
    <source>
        <dbReference type="HAMAP-Rule" id="MF_01464"/>
    </source>
</evidence>
<evidence type="ECO:0000256" key="9">
    <source>
        <dbReference type="ARBA" id="ARBA00023136"/>
    </source>
</evidence>
<protein>
    <recommendedName>
        <fullName evidence="10">Protein-export membrane protein SecF</fullName>
    </recommendedName>
</protein>
<dbReference type="GO" id="GO:0005886">
    <property type="term" value="C:plasma membrane"/>
    <property type="evidence" value="ECO:0007669"/>
    <property type="project" value="UniProtKB-SubCell"/>
</dbReference>
<keyword evidence="3 10" id="KW-1003">Cell membrane</keyword>
<keyword evidence="9 10" id="KW-0472">Membrane</keyword>
<dbReference type="NCBIfam" id="TIGR00966">
    <property type="entry name" value="transloc_SecF"/>
    <property type="match status" value="1"/>
</dbReference>
<dbReference type="InterPro" id="IPR022813">
    <property type="entry name" value="SecD/SecF_arch_bac"/>
</dbReference>
<dbReference type="PRINTS" id="PR01755">
    <property type="entry name" value="SECFTRNLCASE"/>
</dbReference>
<dbReference type="PANTHER" id="PTHR30081">
    <property type="entry name" value="PROTEIN-EXPORT MEMBRANE PROTEIN SEC"/>
    <property type="match status" value="1"/>
</dbReference>
<organism evidence="12 13">
    <name type="scientific">Candidatus Staskawiczbacteria bacterium RIFOXYC1_FULL_38_18</name>
    <dbReference type="NCBI Taxonomy" id="1802229"/>
    <lineage>
        <taxon>Bacteria</taxon>
        <taxon>Candidatus Staskawicziibacteriota</taxon>
    </lineage>
</organism>
<dbReference type="InterPro" id="IPR005665">
    <property type="entry name" value="SecF_bac"/>
</dbReference>
<comment type="similarity">
    <text evidence="10">Belongs to the SecD/SecF family. SecF subfamily.</text>
</comment>
<dbReference type="GO" id="GO:0065002">
    <property type="term" value="P:intracellular protein transmembrane transport"/>
    <property type="evidence" value="ECO:0007669"/>
    <property type="project" value="UniProtKB-UniRule"/>
</dbReference>
<gene>
    <name evidence="10" type="primary">secF</name>
    <name evidence="12" type="ORF">A2401_03255</name>
</gene>
<evidence type="ECO:0000256" key="1">
    <source>
        <dbReference type="ARBA" id="ARBA00004651"/>
    </source>
</evidence>
<dbReference type="GO" id="GO:0043952">
    <property type="term" value="P:protein transport by the Sec complex"/>
    <property type="evidence" value="ECO:0007669"/>
    <property type="project" value="UniProtKB-UniRule"/>
</dbReference>
<evidence type="ECO:0000256" key="6">
    <source>
        <dbReference type="ARBA" id="ARBA00022927"/>
    </source>
</evidence>